<evidence type="ECO:0000313" key="3">
    <source>
        <dbReference type="Proteomes" id="UP000680706"/>
    </source>
</evidence>
<dbReference type="CDD" id="cd03814">
    <property type="entry name" value="GT4-like"/>
    <property type="match status" value="1"/>
</dbReference>
<feature type="domain" description="Glycosyltransferase subfamily 4-like N-terminal" evidence="1">
    <location>
        <begin position="15"/>
        <end position="167"/>
    </location>
</feature>
<evidence type="ECO:0000313" key="2">
    <source>
        <dbReference type="EMBL" id="QUS59159.1"/>
    </source>
</evidence>
<dbReference type="SUPFAM" id="SSF53756">
    <property type="entry name" value="UDP-Glycosyltransferase/glycogen phosphorylase"/>
    <property type="match status" value="1"/>
</dbReference>
<dbReference type="RefSeq" id="WP_075701543.1">
    <property type="nucleotide sequence ID" value="NZ_CP074130.1"/>
</dbReference>
<dbReference type="Pfam" id="PF13692">
    <property type="entry name" value="Glyco_trans_1_4"/>
    <property type="match status" value="1"/>
</dbReference>
<dbReference type="Proteomes" id="UP000680706">
    <property type="component" value="Plasmid pAb134-04"/>
</dbReference>
<dbReference type="PANTHER" id="PTHR45947">
    <property type="entry name" value="SULFOQUINOVOSYL TRANSFERASE SQD2"/>
    <property type="match status" value="1"/>
</dbReference>
<reference evidence="2 3" key="1">
    <citation type="journal article" date="2021" name="Angew. Chem. Int. Ed. Engl.">
        <title>A novel family of nonribosomal peptides modulate collective behavior in Pseudovibrio bacteria isolated from marine sponges.</title>
        <authorList>
            <person name="Ioca L.P."/>
            <person name="Dai Y."/>
            <person name="Kunakom S."/>
            <person name="Diaz-Espinosa J."/>
            <person name="Krunic A."/>
            <person name="Crnkovic C.M."/>
            <person name="Orjala J."/>
            <person name="Sanchez L.M."/>
            <person name="Ferreira A.G."/>
            <person name="Berlinck R.G.S."/>
            <person name="Eustaquio A.S."/>
        </authorList>
    </citation>
    <scope>NUCLEOTIDE SEQUENCE [LARGE SCALE GENOMIC DNA]</scope>
    <source>
        <strain evidence="2 3">Ab134</strain>
        <plasmid evidence="2 3">pAb134-04</plasmid>
    </source>
</reference>
<protein>
    <submittedName>
        <fullName evidence="2">Glycosyltransferase family 1 protein</fullName>
    </submittedName>
</protein>
<dbReference type="InterPro" id="IPR028098">
    <property type="entry name" value="Glyco_trans_4-like_N"/>
</dbReference>
<gene>
    <name evidence="2" type="ORF">KGB56_26570</name>
</gene>
<dbReference type="InterPro" id="IPR050194">
    <property type="entry name" value="Glycosyltransferase_grp1"/>
</dbReference>
<organism evidence="2 3">
    <name type="scientific">Pseudovibrio brasiliensis</name>
    <dbReference type="NCBI Taxonomy" id="1898042"/>
    <lineage>
        <taxon>Bacteria</taxon>
        <taxon>Pseudomonadati</taxon>
        <taxon>Pseudomonadota</taxon>
        <taxon>Alphaproteobacteria</taxon>
        <taxon>Hyphomicrobiales</taxon>
        <taxon>Stappiaceae</taxon>
        <taxon>Pseudovibrio</taxon>
    </lineage>
</organism>
<sequence>MRSLLVVTDAWHPQINGVVTSLDRLACELRDIGMRVEFITPLSFKSIPMPSYGEIRLSLTAPAVVRRFMERYACDHLHIATEGPLGLMARSVALKTGRVFTTSYHTRFPEYVRARFPVPLSFSYAWLKRFHNAGQGCMVATQTLDHDLSSWGFRGLMRWSRGVDHTRFRPMKTRVFSDLVGPVFLYVGRVAVEKNIAAFLELDLPGTKVVVGGGPQLDELRQRYQQVRFTGPKQGDDLAACYAGADVFIFPSLTDTFGNVLLEAMASGTPVAAYPVMGPIDVIGDSRAGVLDNDLRTAALKALDINREHCRNVAHGFTWRASAEQFLQNAKKAYQLPSNLEKPRGLDASNSTALHP</sequence>
<keyword evidence="2" id="KW-0614">Plasmid</keyword>
<dbReference type="Gene3D" id="3.40.50.2000">
    <property type="entry name" value="Glycogen Phosphorylase B"/>
    <property type="match status" value="2"/>
</dbReference>
<geneLocation type="plasmid" evidence="2 3">
    <name>pAb134-04</name>
</geneLocation>
<evidence type="ECO:0000259" key="1">
    <source>
        <dbReference type="Pfam" id="PF13439"/>
    </source>
</evidence>
<proteinExistence type="predicted"/>
<name>A0ABX8AVT0_9HYPH</name>
<keyword evidence="3" id="KW-1185">Reference proteome</keyword>
<dbReference type="EMBL" id="CP074130">
    <property type="protein sequence ID" value="QUS59159.1"/>
    <property type="molecule type" value="Genomic_DNA"/>
</dbReference>
<accession>A0ABX8AVT0</accession>
<dbReference type="PANTHER" id="PTHR45947:SF3">
    <property type="entry name" value="SULFOQUINOVOSYL TRANSFERASE SQD2"/>
    <property type="match status" value="1"/>
</dbReference>
<dbReference type="Pfam" id="PF13439">
    <property type="entry name" value="Glyco_transf_4"/>
    <property type="match status" value="1"/>
</dbReference>